<keyword evidence="1" id="KW-0472">Membrane</keyword>
<sequence>MLAEPLIAAPPRQPGLRIRLIDVLGLLLLALLAMAWRCAIVDD</sequence>
<organism evidence="2 3">
    <name type="scientific">Chitinimonas prasina</name>
    <dbReference type="NCBI Taxonomy" id="1434937"/>
    <lineage>
        <taxon>Bacteria</taxon>
        <taxon>Pseudomonadati</taxon>
        <taxon>Pseudomonadota</taxon>
        <taxon>Betaproteobacteria</taxon>
        <taxon>Neisseriales</taxon>
        <taxon>Chitinibacteraceae</taxon>
        <taxon>Chitinimonas</taxon>
    </lineage>
</organism>
<protein>
    <submittedName>
        <fullName evidence="2">Uncharacterized protein</fullName>
    </submittedName>
</protein>
<keyword evidence="1" id="KW-0812">Transmembrane</keyword>
<comment type="caution">
    <text evidence="2">The sequence shown here is derived from an EMBL/GenBank/DDBJ whole genome shotgun (WGS) entry which is preliminary data.</text>
</comment>
<gene>
    <name evidence="2" type="ORF">GCM10007907_19970</name>
</gene>
<keyword evidence="1" id="KW-1133">Transmembrane helix</keyword>
<evidence type="ECO:0000313" key="3">
    <source>
        <dbReference type="Proteomes" id="UP001156706"/>
    </source>
</evidence>
<reference evidence="3" key="1">
    <citation type="journal article" date="2019" name="Int. J. Syst. Evol. Microbiol.">
        <title>The Global Catalogue of Microorganisms (GCM) 10K type strain sequencing project: providing services to taxonomists for standard genome sequencing and annotation.</title>
        <authorList>
            <consortium name="The Broad Institute Genomics Platform"/>
            <consortium name="The Broad Institute Genome Sequencing Center for Infectious Disease"/>
            <person name="Wu L."/>
            <person name="Ma J."/>
        </authorList>
    </citation>
    <scope>NUCLEOTIDE SEQUENCE [LARGE SCALE GENOMIC DNA]</scope>
    <source>
        <strain evidence="3">NBRC 110044</strain>
    </source>
</reference>
<evidence type="ECO:0000256" key="1">
    <source>
        <dbReference type="SAM" id="Phobius"/>
    </source>
</evidence>
<accession>A0ABQ5YFE2</accession>
<dbReference type="Proteomes" id="UP001156706">
    <property type="component" value="Unassembled WGS sequence"/>
</dbReference>
<dbReference type="EMBL" id="BSOG01000002">
    <property type="protein sequence ID" value="GLR13207.1"/>
    <property type="molecule type" value="Genomic_DNA"/>
</dbReference>
<keyword evidence="3" id="KW-1185">Reference proteome</keyword>
<feature type="transmembrane region" description="Helical" evidence="1">
    <location>
        <begin position="20"/>
        <end position="40"/>
    </location>
</feature>
<proteinExistence type="predicted"/>
<name>A0ABQ5YFE2_9NEIS</name>
<evidence type="ECO:0000313" key="2">
    <source>
        <dbReference type="EMBL" id="GLR13207.1"/>
    </source>
</evidence>
<dbReference type="RefSeq" id="WP_284196316.1">
    <property type="nucleotide sequence ID" value="NZ_BSOG01000002.1"/>
</dbReference>